<protein>
    <submittedName>
        <fullName evidence="2">Antibiotic biosynthesis monooxygenase family protein</fullName>
        <ecNumber evidence="2">1.14.-.-</ecNumber>
    </submittedName>
</protein>
<proteinExistence type="predicted"/>
<dbReference type="Proteomes" id="UP001612415">
    <property type="component" value="Unassembled WGS sequence"/>
</dbReference>
<dbReference type="InterPro" id="IPR007138">
    <property type="entry name" value="ABM_dom"/>
</dbReference>
<keyword evidence="2" id="KW-0503">Monooxygenase</keyword>
<dbReference type="Pfam" id="PF03992">
    <property type="entry name" value="ABM"/>
    <property type="match status" value="1"/>
</dbReference>
<dbReference type="InterPro" id="IPR011008">
    <property type="entry name" value="Dimeric_a/b-barrel"/>
</dbReference>
<feature type="domain" description="ABM" evidence="1">
    <location>
        <begin position="9"/>
        <end position="76"/>
    </location>
</feature>
<comment type="caution">
    <text evidence="2">The sequence shown here is derived from an EMBL/GenBank/DDBJ whole genome shotgun (WGS) entry which is preliminary data.</text>
</comment>
<keyword evidence="2" id="KW-0560">Oxidoreductase</keyword>
<sequence>MTVLDRCFINTFVAPEGKEDEVVAAWKGDAEYMKKAGGLLSVQLYHGIGGSRLFTNVAVWQSTAHLRAAFVTPEFRSHLGGYPDSTVAYPHLYQKYAVEGVCEGQ</sequence>
<name>A0ABW7YL65_STRCE</name>
<evidence type="ECO:0000313" key="3">
    <source>
        <dbReference type="Proteomes" id="UP001612415"/>
    </source>
</evidence>
<keyword evidence="3" id="KW-1185">Reference proteome</keyword>
<organism evidence="2 3">
    <name type="scientific">Streptomyces cellulosae</name>
    <dbReference type="NCBI Taxonomy" id="1968"/>
    <lineage>
        <taxon>Bacteria</taxon>
        <taxon>Bacillati</taxon>
        <taxon>Actinomycetota</taxon>
        <taxon>Actinomycetes</taxon>
        <taxon>Kitasatosporales</taxon>
        <taxon>Streptomycetaceae</taxon>
        <taxon>Streptomyces</taxon>
    </lineage>
</organism>
<evidence type="ECO:0000259" key="1">
    <source>
        <dbReference type="Pfam" id="PF03992"/>
    </source>
</evidence>
<accession>A0ABW7YL65</accession>
<dbReference type="EMBL" id="JBITDC010000034">
    <property type="protein sequence ID" value="MFI5681813.1"/>
    <property type="molecule type" value="Genomic_DNA"/>
</dbReference>
<gene>
    <name evidence="2" type="ORF">ACIA8P_45855</name>
</gene>
<reference evidence="2 3" key="1">
    <citation type="submission" date="2024-10" db="EMBL/GenBank/DDBJ databases">
        <title>The Natural Products Discovery Center: Release of the First 8490 Sequenced Strains for Exploring Actinobacteria Biosynthetic Diversity.</title>
        <authorList>
            <person name="Kalkreuter E."/>
            <person name="Kautsar S.A."/>
            <person name="Yang D."/>
            <person name="Bader C.D."/>
            <person name="Teijaro C.N."/>
            <person name="Fluegel L."/>
            <person name="Davis C.M."/>
            <person name="Simpson J.R."/>
            <person name="Lauterbach L."/>
            <person name="Steele A.D."/>
            <person name="Gui C."/>
            <person name="Meng S."/>
            <person name="Li G."/>
            <person name="Viehrig K."/>
            <person name="Ye F."/>
            <person name="Su P."/>
            <person name="Kiefer A.F."/>
            <person name="Nichols A."/>
            <person name="Cepeda A.J."/>
            <person name="Yan W."/>
            <person name="Fan B."/>
            <person name="Jiang Y."/>
            <person name="Adhikari A."/>
            <person name="Zheng C.-J."/>
            <person name="Schuster L."/>
            <person name="Cowan T.M."/>
            <person name="Smanski M.J."/>
            <person name="Chevrette M.G."/>
            <person name="De Carvalho L.P.S."/>
            <person name="Shen B."/>
        </authorList>
    </citation>
    <scope>NUCLEOTIDE SEQUENCE [LARGE SCALE GENOMIC DNA]</scope>
    <source>
        <strain evidence="2 3">NPDC051599</strain>
    </source>
</reference>
<evidence type="ECO:0000313" key="2">
    <source>
        <dbReference type="EMBL" id="MFI5681813.1"/>
    </source>
</evidence>
<dbReference type="Gene3D" id="3.30.70.100">
    <property type="match status" value="1"/>
</dbReference>
<dbReference type="SUPFAM" id="SSF54909">
    <property type="entry name" value="Dimeric alpha+beta barrel"/>
    <property type="match status" value="1"/>
</dbReference>
<dbReference type="GO" id="GO:0004497">
    <property type="term" value="F:monooxygenase activity"/>
    <property type="evidence" value="ECO:0007669"/>
    <property type="project" value="UniProtKB-KW"/>
</dbReference>
<dbReference type="EC" id="1.14.-.-" evidence="2"/>
<dbReference type="RefSeq" id="WP_398662801.1">
    <property type="nucleotide sequence ID" value="NZ_JBITDC010000034.1"/>
</dbReference>